<dbReference type="AlphaFoldDB" id="A0A2N5U2N7"/>
<comment type="caution">
    <text evidence="1">The sequence shown here is derived from an EMBL/GenBank/DDBJ whole genome shotgun (WGS) entry which is preliminary data.</text>
</comment>
<gene>
    <name evidence="1" type="ORF">PCASD_16533</name>
</gene>
<dbReference type="Proteomes" id="UP000235392">
    <property type="component" value="Unassembled WGS sequence"/>
</dbReference>
<evidence type="ECO:0000313" key="2">
    <source>
        <dbReference type="Proteomes" id="UP000235392"/>
    </source>
</evidence>
<organism evidence="1 2">
    <name type="scientific">Puccinia coronata f. sp. avenae</name>
    <dbReference type="NCBI Taxonomy" id="200324"/>
    <lineage>
        <taxon>Eukaryota</taxon>
        <taxon>Fungi</taxon>
        <taxon>Dikarya</taxon>
        <taxon>Basidiomycota</taxon>
        <taxon>Pucciniomycotina</taxon>
        <taxon>Pucciniomycetes</taxon>
        <taxon>Pucciniales</taxon>
        <taxon>Pucciniaceae</taxon>
        <taxon>Puccinia</taxon>
    </lineage>
</organism>
<dbReference type="EMBL" id="PGCI01000255">
    <property type="protein sequence ID" value="PLW32001.1"/>
    <property type="molecule type" value="Genomic_DNA"/>
</dbReference>
<reference evidence="1 2" key="1">
    <citation type="submission" date="2017-11" db="EMBL/GenBank/DDBJ databases">
        <title>De novo assembly and phasing of dikaryotic genomes from two isolates of Puccinia coronata f. sp. avenae, the causal agent of oat crown rust.</title>
        <authorList>
            <person name="Miller M.E."/>
            <person name="Zhang Y."/>
            <person name="Omidvar V."/>
            <person name="Sperschneider J."/>
            <person name="Schwessinger B."/>
            <person name="Raley C."/>
            <person name="Palmer J.M."/>
            <person name="Garnica D."/>
            <person name="Upadhyaya N."/>
            <person name="Rathjen J."/>
            <person name="Taylor J.M."/>
            <person name="Park R.F."/>
            <person name="Dodds P.N."/>
            <person name="Hirsch C.D."/>
            <person name="Kianian S.F."/>
            <person name="Figueroa M."/>
        </authorList>
    </citation>
    <scope>NUCLEOTIDE SEQUENCE [LARGE SCALE GENOMIC DNA]</scope>
    <source>
        <strain evidence="1">12SD80</strain>
    </source>
</reference>
<protein>
    <submittedName>
        <fullName evidence="1">Uncharacterized protein</fullName>
    </submittedName>
</protein>
<name>A0A2N5U2N7_9BASI</name>
<evidence type="ECO:0000313" key="1">
    <source>
        <dbReference type="EMBL" id="PLW32001.1"/>
    </source>
</evidence>
<sequence length="64" mass="6959">MFRNSFLYNAQPLLVAGGLYLPTRLVSYLFKTVTIDQGYSGTVPTIGLGSIEKSKDTSPMVIST</sequence>
<accession>A0A2N5U2N7</accession>
<proteinExistence type="predicted"/>